<gene>
    <name evidence="2" type="ORF">K432DRAFT_392673</name>
</gene>
<protein>
    <submittedName>
        <fullName evidence="2">Uncharacterized protein</fullName>
    </submittedName>
</protein>
<accession>A0A8E2EB97</accession>
<dbReference type="EMBL" id="KV744942">
    <property type="protein sequence ID" value="OCK80866.1"/>
    <property type="molecule type" value="Genomic_DNA"/>
</dbReference>
<feature type="region of interest" description="Disordered" evidence="1">
    <location>
        <begin position="71"/>
        <end position="90"/>
    </location>
</feature>
<evidence type="ECO:0000256" key="1">
    <source>
        <dbReference type="SAM" id="MobiDB-lite"/>
    </source>
</evidence>
<feature type="compositionally biased region" description="Basic and acidic residues" evidence="1">
    <location>
        <begin position="72"/>
        <end position="81"/>
    </location>
</feature>
<name>A0A8E2EB97_9PEZI</name>
<evidence type="ECO:0000313" key="3">
    <source>
        <dbReference type="Proteomes" id="UP000250266"/>
    </source>
</evidence>
<feature type="region of interest" description="Disordered" evidence="1">
    <location>
        <begin position="1"/>
        <end position="37"/>
    </location>
</feature>
<proteinExistence type="predicted"/>
<keyword evidence="3" id="KW-1185">Reference proteome</keyword>
<dbReference type="AlphaFoldDB" id="A0A8E2EB97"/>
<sequence>MLSTLATPQSARPGINPNRADKGDALAFGRPEKGESDRQHECLACTPIQGCLSAYETPVCGSKPPTMVTALGDHDSDRRETQTPTPTLSSTQLTSKAVGTRLKHQILSSSIPSLDLRNRGLAALSGVHTLNSKRKHNNLEERLPDTRARYLESGIWRGGVVNHRSTSVVLPLHTPQRAVLE</sequence>
<feature type="compositionally biased region" description="Polar residues" evidence="1">
    <location>
        <begin position="1"/>
        <end position="10"/>
    </location>
</feature>
<dbReference type="Proteomes" id="UP000250266">
    <property type="component" value="Unassembled WGS sequence"/>
</dbReference>
<reference evidence="2 3" key="1">
    <citation type="journal article" date="2016" name="Nat. Commun.">
        <title>Ectomycorrhizal ecology is imprinted in the genome of the dominant symbiotic fungus Cenococcum geophilum.</title>
        <authorList>
            <consortium name="DOE Joint Genome Institute"/>
            <person name="Peter M."/>
            <person name="Kohler A."/>
            <person name="Ohm R.A."/>
            <person name="Kuo A."/>
            <person name="Krutzmann J."/>
            <person name="Morin E."/>
            <person name="Arend M."/>
            <person name="Barry K.W."/>
            <person name="Binder M."/>
            <person name="Choi C."/>
            <person name="Clum A."/>
            <person name="Copeland A."/>
            <person name="Grisel N."/>
            <person name="Haridas S."/>
            <person name="Kipfer T."/>
            <person name="LaButti K."/>
            <person name="Lindquist E."/>
            <person name="Lipzen A."/>
            <person name="Maire R."/>
            <person name="Meier B."/>
            <person name="Mihaltcheva S."/>
            <person name="Molinier V."/>
            <person name="Murat C."/>
            <person name="Poggeler S."/>
            <person name="Quandt C.A."/>
            <person name="Sperisen C."/>
            <person name="Tritt A."/>
            <person name="Tisserant E."/>
            <person name="Crous P.W."/>
            <person name="Henrissat B."/>
            <person name="Nehls U."/>
            <person name="Egli S."/>
            <person name="Spatafora J.W."/>
            <person name="Grigoriev I.V."/>
            <person name="Martin F.M."/>
        </authorList>
    </citation>
    <scope>NUCLEOTIDE SEQUENCE [LARGE SCALE GENOMIC DNA]</scope>
    <source>
        <strain evidence="2 3">CBS 459.81</strain>
    </source>
</reference>
<evidence type="ECO:0000313" key="2">
    <source>
        <dbReference type="EMBL" id="OCK80866.1"/>
    </source>
</evidence>
<organism evidence="2 3">
    <name type="scientific">Lepidopterella palustris CBS 459.81</name>
    <dbReference type="NCBI Taxonomy" id="1314670"/>
    <lineage>
        <taxon>Eukaryota</taxon>
        <taxon>Fungi</taxon>
        <taxon>Dikarya</taxon>
        <taxon>Ascomycota</taxon>
        <taxon>Pezizomycotina</taxon>
        <taxon>Dothideomycetes</taxon>
        <taxon>Pleosporomycetidae</taxon>
        <taxon>Mytilinidiales</taxon>
        <taxon>Argynnaceae</taxon>
        <taxon>Lepidopterella</taxon>
    </lineage>
</organism>
<feature type="compositionally biased region" description="Basic and acidic residues" evidence="1">
    <location>
        <begin position="19"/>
        <end position="37"/>
    </location>
</feature>